<dbReference type="CDD" id="cd04212">
    <property type="entry name" value="CuRO_UO_II"/>
    <property type="match status" value="1"/>
</dbReference>
<dbReference type="InterPro" id="IPR045187">
    <property type="entry name" value="CcO_II"/>
</dbReference>
<reference evidence="21 22" key="1">
    <citation type="submission" date="2019-02" db="EMBL/GenBank/DDBJ databases">
        <authorList>
            <person name="Manzano-Marin A."/>
            <person name="Manzano-Marin A."/>
        </authorList>
    </citation>
    <scope>NUCLEOTIDE SEQUENCE [LARGE SCALE GENOMIC DNA]</scope>
    <source>
        <strain evidence="21 22">BuCikochiana</strain>
    </source>
</reference>
<protein>
    <recommendedName>
        <fullName evidence="4">Cytochrome bo(3) ubiquinol oxidase subunit 2</fullName>
    </recommendedName>
    <alternativeName>
        <fullName evidence="17">Cytochrome o ubiquinol oxidase subunit 2</fullName>
    </alternativeName>
    <alternativeName>
        <fullName evidence="15">Oxidase bo(3) subunit 2</fullName>
    </alternativeName>
    <alternativeName>
        <fullName evidence="16">Ubiquinol oxidase subunit 2</fullName>
    </alternativeName>
</protein>
<proteinExistence type="inferred from homology"/>
<evidence type="ECO:0000256" key="13">
    <source>
        <dbReference type="ARBA" id="ARBA00023136"/>
    </source>
</evidence>
<evidence type="ECO:0000256" key="18">
    <source>
        <dbReference type="SAM" id="Phobius"/>
    </source>
</evidence>
<evidence type="ECO:0000256" key="4">
    <source>
        <dbReference type="ARBA" id="ARBA00014692"/>
    </source>
</evidence>
<keyword evidence="12" id="KW-0560">Oxidoreductase</keyword>
<evidence type="ECO:0000256" key="3">
    <source>
        <dbReference type="ARBA" id="ARBA00011700"/>
    </source>
</evidence>
<dbReference type="PROSITE" id="PS50857">
    <property type="entry name" value="COX2_CUA"/>
    <property type="match status" value="1"/>
</dbReference>
<evidence type="ECO:0000256" key="10">
    <source>
        <dbReference type="ARBA" id="ARBA00022982"/>
    </source>
</evidence>
<keyword evidence="7" id="KW-0679">Respiratory chain</keyword>
<evidence type="ECO:0000256" key="2">
    <source>
        <dbReference type="ARBA" id="ARBA00007866"/>
    </source>
</evidence>
<keyword evidence="9" id="KW-0732">Signal</keyword>
<dbReference type="NCBIfam" id="TIGR01433">
    <property type="entry name" value="CyoA"/>
    <property type="match status" value="1"/>
</dbReference>
<feature type="transmembrane region" description="Helical" evidence="18">
    <location>
        <begin position="95"/>
        <end position="114"/>
    </location>
</feature>
<gene>
    <name evidence="21" type="primary">cyoA</name>
    <name evidence="21" type="ORF">BUCIKOCA2762_300</name>
</gene>
<evidence type="ECO:0000256" key="6">
    <source>
        <dbReference type="ARBA" id="ARBA00022475"/>
    </source>
</evidence>
<keyword evidence="13 18" id="KW-0472">Membrane</keyword>
<evidence type="ECO:0000256" key="15">
    <source>
        <dbReference type="ARBA" id="ARBA00030074"/>
    </source>
</evidence>
<evidence type="ECO:0000256" key="16">
    <source>
        <dbReference type="ARBA" id="ARBA00031885"/>
    </source>
</evidence>
<dbReference type="GO" id="GO:0016682">
    <property type="term" value="F:oxidoreductase activity, acting on diphenols and related substances as donors, oxygen as acceptor"/>
    <property type="evidence" value="ECO:0007669"/>
    <property type="project" value="InterPro"/>
</dbReference>
<evidence type="ECO:0000256" key="17">
    <source>
        <dbReference type="ARBA" id="ARBA00032187"/>
    </source>
</evidence>
<keyword evidence="6" id="KW-1003">Cell membrane</keyword>
<evidence type="ECO:0000256" key="11">
    <source>
        <dbReference type="ARBA" id="ARBA00022989"/>
    </source>
</evidence>
<dbReference type="PANTHER" id="PTHR22888">
    <property type="entry name" value="CYTOCHROME C OXIDASE, SUBUNIT II"/>
    <property type="match status" value="1"/>
</dbReference>
<keyword evidence="10" id="KW-0249">Electron transport</keyword>
<organism evidence="21 22">
    <name type="scientific">Buchnera aphidicola</name>
    <name type="common">Cinara kochiana kochiana</name>
    <dbReference type="NCBI Taxonomy" id="2518976"/>
    <lineage>
        <taxon>Bacteria</taxon>
        <taxon>Pseudomonadati</taxon>
        <taxon>Pseudomonadota</taxon>
        <taxon>Gammaproteobacteria</taxon>
        <taxon>Enterobacterales</taxon>
        <taxon>Erwiniaceae</taxon>
        <taxon>Buchnera</taxon>
    </lineage>
</organism>
<accession>A0A451D663</accession>
<dbReference type="PANTHER" id="PTHR22888:SF18">
    <property type="entry name" value="CYTOCHROME BO(3) UBIQUINOL OXIDASE SUBUNIT 2"/>
    <property type="match status" value="1"/>
</dbReference>
<feature type="domain" description="Cytochrome oxidase subunit II copper A binding" evidence="19">
    <location>
        <begin position="130"/>
        <end position="243"/>
    </location>
</feature>
<evidence type="ECO:0000256" key="1">
    <source>
        <dbReference type="ARBA" id="ARBA00004651"/>
    </source>
</evidence>
<evidence type="ECO:0000259" key="20">
    <source>
        <dbReference type="PROSITE" id="PS50999"/>
    </source>
</evidence>
<dbReference type="GO" id="GO:0004129">
    <property type="term" value="F:cytochrome-c oxidase activity"/>
    <property type="evidence" value="ECO:0007669"/>
    <property type="project" value="InterPro"/>
</dbReference>
<feature type="transmembrane region" description="Helical" evidence="18">
    <location>
        <begin position="9"/>
        <end position="29"/>
    </location>
</feature>
<feature type="transmembrane region" description="Helical" evidence="18">
    <location>
        <begin position="49"/>
        <end position="74"/>
    </location>
</feature>
<evidence type="ECO:0000259" key="19">
    <source>
        <dbReference type="PROSITE" id="PS50857"/>
    </source>
</evidence>
<evidence type="ECO:0000313" key="22">
    <source>
        <dbReference type="Proteomes" id="UP000294380"/>
    </source>
</evidence>
<dbReference type="SUPFAM" id="SSF81464">
    <property type="entry name" value="Cytochrome c oxidase subunit II-like, transmembrane region"/>
    <property type="match status" value="1"/>
</dbReference>
<evidence type="ECO:0000256" key="5">
    <source>
        <dbReference type="ARBA" id="ARBA00022448"/>
    </source>
</evidence>
<keyword evidence="11 18" id="KW-1133">Transmembrane helix</keyword>
<comment type="similarity">
    <text evidence="2">Belongs to the cytochrome c oxidase subunit 2 family.</text>
</comment>
<dbReference type="Gene3D" id="2.60.40.420">
    <property type="entry name" value="Cupredoxins - blue copper proteins"/>
    <property type="match status" value="1"/>
</dbReference>
<dbReference type="InterPro" id="IPR002429">
    <property type="entry name" value="CcO_II-like_C"/>
</dbReference>
<evidence type="ECO:0000256" key="9">
    <source>
        <dbReference type="ARBA" id="ARBA00022729"/>
    </source>
</evidence>
<dbReference type="SUPFAM" id="SSF49503">
    <property type="entry name" value="Cupredoxins"/>
    <property type="match status" value="1"/>
</dbReference>
<evidence type="ECO:0000313" key="21">
    <source>
        <dbReference type="EMBL" id="VFP81204.1"/>
    </source>
</evidence>
<dbReference type="Gene3D" id="1.10.287.90">
    <property type="match status" value="1"/>
</dbReference>
<comment type="subcellular location">
    <subcellularLocation>
        <location evidence="1">Cell membrane</location>
        <topology evidence="1">Multi-pass membrane protein</topology>
    </subcellularLocation>
</comment>
<dbReference type="GO" id="GO:0005886">
    <property type="term" value="C:plasma membrane"/>
    <property type="evidence" value="ECO:0007669"/>
    <property type="project" value="UniProtKB-SubCell"/>
</dbReference>
<comment type="subunit">
    <text evidence="3">Heterooctamer of two A chains, two B chains, two C chains and two D chains.</text>
</comment>
<dbReference type="GO" id="GO:0005507">
    <property type="term" value="F:copper ion binding"/>
    <property type="evidence" value="ECO:0007669"/>
    <property type="project" value="InterPro"/>
</dbReference>
<dbReference type="Proteomes" id="UP000294380">
    <property type="component" value="Chromosome"/>
</dbReference>
<evidence type="ECO:0000256" key="14">
    <source>
        <dbReference type="ARBA" id="ARBA00025694"/>
    </source>
</evidence>
<dbReference type="InterPro" id="IPR011759">
    <property type="entry name" value="Cyt_c_oxidase_su2_TM_dom"/>
</dbReference>
<dbReference type="InterPro" id="IPR036257">
    <property type="entry name" value="Cyt_c_oxidase_su2_TM_sf"/>
</dbReference>
<dbReference type="InterPro" id="IPR006333">
    <property type="entry name" value="Cyt_o_ubiquinol_oxidase_su2"/>
</dbReference>
<evidence type="ECO:0000256" key="8">
    <source>
        <dbReference type="ARBA" id="ARBA00022692"/>
    </source>
</evidence>
<keyword evidence="5" id="KW-0813">Transport</keyword>
<dbReference type="InterPro" id="IPR008972">
    <property type="entry name" value="Cupredoxin"/>
</dbReference>
<feature type="domain" description="Cytochrome oxidase subunit II transmembrane region profile" evidence="20">
    <location>
        <begin position="25"/>
        <end position="123"/>
    </location>
</feature>
<evidence type="ECO:0000256" key="7">
    <source>
        <dbReference type="ARBA" id="ARBA00022660"/>
    </source>
</evidence>
<name>A0A451D663_9GAMM</name>
<dbReference type="PROSITE" id="PS50999">
    <property type="entry name" value="COX2_TM"/>
    <property type="match status" value="1"/>
</dbReference>
<dbReference type="InterPro" id="IPR034227">
    <property type="entry name" value="CuRO_UO_II"/>
</dbReference>
<dbReference type="GO" id="GO:0042773">
    <property type="term" value="P:ATP synthesis coupled electron transport"/>
    <property type="evidence" value="ECO:0007669"/>
    <property type="project" value="TreeGrafter"/>
</dbReference>
<evidence type="ECO:0000256" key="12">
    <source>
        <dbReference type="ARBA" id="ARBA00023002"/>
    </source>
</evidence>
<comment type="function">
    <text evidence="14">Cytochrome bo(3) ubiquinol terminal oxidase is the component of the aerobic respiratory chain of E.coli that predominates when cells are grown at high aeration. Has proton pump activity across the membrane in addition to electron transfer, pumping 2 protons/electron.</text>
</comment>
<keyword evidence="8 18" id="KW-0812">Transmembrane</keyword>
<sequence precursor="true">MMKLFNQYNIFKSLTIFVIFFMSLFVFYFSKNIHVHSVGYILNTELQLVLLVFRIMLLVVLPVIFLTILIAYYYRHTNILSDYRPNWNHSYLLEIICWLIPIVIIIFLANLSWITTHKLDPKKSLKLNINKPIIIEAVSLNWRWLFIYPYYKIATINEISFPKDTPIHLNITSHSIMNSFFIPNLGSQIYTMAGMKTELNLIANNNGFYKGISSNYSGCGFSNMKFNVYVHNSIYDFHKWIKNIKLKNNFLLFKNQFLCLAHNNVQYNVQYFSYIDPLLFYKIKGMFYHSCKK</sequence>
<dbReference type="EMBL" id="LR217707">
    <property type="protein sequence ID" value="VFP81204.1"/>
    <property type="molecule type" value="Genomic_DNA"/>
</dbReference>
<dbReference type="AlphaFoldDB" id="A0A451D663"/>
<dbReference type="Pfam" id="PF00116">
    <property type="entry name" value="COX2"/>
    <property type="match status" value="1"/>
</dbReference>